<evidence type="ECO:0000313" key="2">
    <source>
        <dbReference type="Proteomes" id="UP000822993"/>
    </source>
</evidence>
<dbReference type="AlphaFoldDB" id="A0A9D5UCH7"/>
<gene>
    <name evidence="1" type="ORF">H9623_17880</name>
</gene>
<name>A0A9D5UCH7_9CELL</name>
<reference evidence="1 2" key="1">
    <citation type="submission" date="2020-08" db="EMBL/GenBank/DDBJ databases">
        <title>A Genomic Blueprint of the Chicken Gut Microbiome.</title>
        <authorList>
            <person name="Gilroy R."/>
            <person name="Ravi A."/>
            <person name="Getino M."/>
            <person name="Pursley I."/>
            <person name="Horton D.L."/>
            <person name="Alikhan N.-F."/>
            <person name="Baker D."/>
            <person name="Gharbi K."/>
            <person name="Hall N."/>
            <person name="Watson M."/>
            <person name="Adriaenssens E.M."/>
            <person name="Foster-Nyarko E."/>
            <person name="Jarju S."/>
            <person name="Secka A."/>
            <person name="Antonio M."/>
            <person name="Oren A."/>
            <person name="Chaudhuri R."/>
            <person name="La Ragione R.M."/>
            <person name="Hildebrand F."/>
            <person name="Pallen M.J."/>
        </authorList>
    </citation>
    <scope>NUCLEOTIDE SEQUENCE [LARGE SCALE GENOMIC DNA]</scope>
    <source>
        <strain evidence="1 2">Sa1BUA8</strain>
    </source>
</reference>
<dbReference type="EMBL" id="JACSPN010000035">
    <property type="protein sequence ID" value="MBE7702163.1"/>
    <property type="molecule type" value="Genomic_DNA"/>
</dbReference>
<accession>A0A9D5UCH7</accession>
<keyword evidence="2" id="KW-1185">Reference proteome</keyword>
<dbReference type="Proteomes" id="UP000822993">
    <property type="component" value="Unassembled WGS sequence"/>
</dbReference>
<proteinExistence type="predicted"/>
<protein>
    <submittedName>
        <fullName evidence="1">Uncharacterized protein</fullName>
    </submittedName>
</protein>
<dbReference type="RefSeq" id="WP_193721370.1">
    <property type="nucleotide sequence ID" value="NZ_JACSPN010000035.1"/>
</dbReference>
<evidence type="ECO:0000313" key="1">
    <source>
        <dbReference type="EMBL" id="MBE7702163.1"/>
    </source>
</evidence>
<organism evidence="1 2">
    <name type="scientific">Oerskovia douganii</name>
    <dbReference type="NCBI Taxonomy" id="2762210"/>
    <lineage>
        <taxon>Bacteria</taxon>
        <taxon>Bacillati</taxon>
        <taxon>Actinomycetota</taxon>
        <taxon>Actinomycetes</taxon>
        <taxon>Micrococcales</taxon>
        <taxon>Cellulomonadaceae</taxon>
        <taxon>Oerskovia</taxon>
    </lineage>
</organism>
<sequence>MSTPEPALSTAADLAALVESDTYARELAEQVLVTVYQVPHHALTEPDLAYAADAVRQDPVGALVLALRLPPPEGRDDLGADDAGRRYVRPLGPAELEKVAQR</sequence>
<comment type="caution">
    <text evidence="1">The sequence shown here is derived from an EMBL/GenBank/DDBJ whole genome shotgun (WGS) entry which is preliminary data.</text>
</comment>